<gene>
    <name evidence="1" type="ORF">DVH24_034961</name>
</gene>
<dbReference type="AlphaFoldDB" id="A0A498IEB8"/>
<sequence>MLQGLQDGAKSRELEHAKKAEHLSLSALASAAPAPYHLECISEEQCYEYMCKDPHCIMHCVLGTC</sequence>
<keyword evidence="2" id="KW-1185">Reference proteome</keyword>
<accession>A0A498IEB8</accession>
<proteinExistence type="predicted"/>
<evidence type="ECO:0000313" key="1">
    <source>
        <dbReference type="EMBL" id="RXH81540.1"/>
    </source>
</evidence>
<protein>
    <submittedName>
        <fullName evidence="1">Uncharacterized protein</fullName>
    </submittedName>
</protein>
<organism evidence="1 2">
    <name type="scientific">Malus domestica</name>
    <name type="common">Apple</name>
    <name type="synonym">Pyrus malus</name>
    <dbReference type="NCBI Taxonomy" id="3750"/>
    <lineage>
        <taxon>Eukaryota</taxon>
        <taxon>Viridiplantae</taxon>
        <taxon>Streptophyta</taxon>
        <taxon>Embryophyta</taxon>
        <taxon>Tracheophyta</taxon>
        <taxon>Spermatophyta</taxon>
        <taxon>Magnoliopsida</taxon>
        <taxon>eudicotyledons</taxon>
        <taxon>Gunneridae</taxon>
        <taxon>Pentapetalae</taxon>
        <taxon>rosids</taxon>
        <taxon>fabids</taxon>
        <taxon>Rosales</taxon>
        <taxon>Rosaceae</taxon>
        <taxon>Amygdaloideae</taxon>
        <taxon>Maleae</taxon>
        <taxon>Malus</taxon>
    </lineage>
</organism>
<name>A0A498IEB8_MALDO</name>
<reference evidence="1 2" key="1">
    <citation type="submission" date="2018-10" db="EMBL/GenBank/DDBJ databases">
        <title>A high-quality apple genome assembly.</title>
        <authorList>
            <person name="Hu J."/>
        </authorList>
    </citation>
    <scope>NUCLEOTIDE SEQUENCE [LARGE SCALE GENOMIC DNA]</scope>
    <source>
        <strain evidence="2">cv. HFTH1</strain>
        <tissue evidence="1">Young leaf</tissue>
    </source>
</reference>
<dbReference type="EMBL" id="RDQH01000338">
    <property type="protein sequence ID" value="RXH81540.1"/>
    <property type="molecule type" value="Genomic_DNA"/>
</dbReference>
<comment type="caution">
    <text evidence="1">The sequence shown here is derived from an EMBL/GenBank/DDBJ whole genome shotgun (WGS) entry which is preliminary data.</text>
</comment>
<evidence type="ECO:0000313" key="2">
    <source>
        <dbReference type="Proteomes" id="UP000290289"/>
    </source>
</evidence>
<dbReference type="Proteomes" id="UP000290289">
    <property type="component" value="Chromosome 12"/>
</dbReference>